<dbReference type="eggNOG" id="ENOG5032PEB">
    <property type="taxonomic scope" value="Bacteria"/>
</dbReference>
<dbReference type="EMBL" id="CP001052">
    <property type="protein sequence ID" value="ACD15592.1"/>
    <property type="molecule type" value="Genomic_DNA"/>
</dbReference>
<accession>B2T1Y1</accession>
<dbReference type="STRING" id="398527.Bphyt_1176"/>
<evidence type="ECO:0000313" key="1">
    <source>
        <dbReference type="EMBL" id="ACD15592.1"/>
    </source>
</evidence>
<organism evidence="1 2">
    <name type="scientific">Paraburkholderia phytofirmans (strain DSM 17436 / LMG 22146 / PsJN)</name>
    <name type="common">Burkholderia phytofirmans</name>
    <dbReference type="NCBI Taxonomy" id="398527"/>
    <lineage>
        <taxon>Bacteria</taxon>
        <taxon>Pseudomonadati</taxon>
        <taxon>Pseudomonadota</taxon>
        <taxon>Betaproteobacteria</taxon>
        <taxon>Burkholderiales</taxon>
        <taxon>Burkholderiaceae</taxon>
        <taxon>Paraburkholderia</taxon>
    </lineage>
</organism>
<dbReference type="Proteomes" id="UP000001739">
    <property type="component" value="Chromosome 1"/>
</dbReference>
<dbReference type="OrthoDB" id="9134951at2"/>
<dbReference type="RefSeq" id="WP_012432216.1">
    <property type="nucleotide sequence ID" value="NC_010681.1"/>
</dbReference>
<sequence length="143" mass="15439">MTTLREQYVGALLDLMAADPGMQQLNVQVGRSIVDALDAQHTLALILHLGADAPPDRSAVGFATRQTEILCTVITRDTTPDQAADSVLELAHPIIMDFDAPALIGSDEGQTDPPIFANVDGESCLRTVHYLYTYRTRSNSLTG</sequence>
<name>B2T1Y1_PARPJ</name>
<reference evidence="1 2" key="1">
    <citation type="journal article" date="2011" name="J. Bacteriol.">
        <title>Complete genome sequence of the plant growth-promoting endophyte Burkholderia phytofirmans strain PsJN.</title>
        <authorList>
            <person name="Weilharter A."/>
            <person name="Mitter B."/>
            <person name="Shin M.V."/>
            <person name="Chain P.S."/>
            <person name="Nowak J."/>
            <person name="Sessitsch A."/>
        </authorList>
    </citation>
    <scope>NUCLEOTIDE SEQUENCE [LARGE SCALE GENOMIC DNA]</scope>
    <source>
        <strain evidence="2">DSM 17436 / LMG 22146 / PsJN</strain>
    </source>
</reference>
<proteinExistence type="predicted"/>
<evidence type="ECO:0000313" key="2">
    <source>
        <dbReference type="Proteomes" id="UP000001739"/>
    </source>
</evidence>
<protein>
    <submittedName>
        <fullName evidence="1">Uncharacterized protein</fullName>
    </submittedName>
</protein>
<gene>
    <name evidence="1" type="ordered locus">Bphyt_1176</name>
</gene>
<dbReference type="HOGENOM" id="CLU_151776_0_0_4"/>
<dbReference type="KEGG" id="bpy:Bphyt_1176"/>
<dbReference type="AlphaFoldDB" id="B2T1Y1"/>